<keyword evidence="1" id="KW-0472">Membrane</keyword>
<proteinExistence type="predicted"/>
<accession>A0A0G0U5L7</accession>
<evidence type="ECO:0000256" key="1">
    <source>
        <dbReference type="SAM" id="Phobius"/>
    </source>
</evidence>
<dbReference type="AlphaFoldDB" id="A0A0G0U5L7"/>
<gene>
    <name evidence="2" type="ORF">UU29_C0012G0019</name>
</gene>
<dbReference type="EMBL" id="LCAB01000012">
    <property type="protein sequence ID" value="KKR82481.1"/>
    <property type="molecule type" value="Genomic_DNA"/>
</dbReference>
<dbReference type="Proteomes" id="UP000034601">
    <property type="component" value="Unassembled WGS sequence"/>
</dbReference>
<evidence type="ECO:0000313" key="3">
    <source>
        <dbReference type="Proteomes" id="UP000034601"/>
    </source>
</evidence>
<protein>
    <submittedName>
        <fullName evidence="2">Uncharacterized protein</fullName>
    </submittedName>
</protein>
<feature type="transmembrane region" description="Helical" evidence="1">
    <location>
        <begin position="33"/>
        <end position="54"/>
    </location>
</feature>
<name>A0A0G0U5L7_9BACT</name>
<sequence length="462" mass="52264">METDKIPQELPMAQAHLENESVHKSFLNQRGNFLLILGAVVTILVVIGAGGYLLTMNKNSNPNQYSPQATSTSTQPISSNETANWKTYTNKQYGFTFKHPNLSLEGSICGQKPVANSDIEILSLTSISVDTPNSCDSFNYYLVFHINSKDETIDQEIQAIKDSLDFKDRDVVITEETLGNYKVKKMSLITDLPTEPKTQARNFWFVKNNEYYFFYDPKIKSVYTIYAHFEDPKYKSDIEKIISTIAFDSSLTNIAIKTPFYQYFPKEAFTRPDYTKRNYDKTAQSSYTSKDFYSPLDKISDGNLADFKCSYDIYQDPKNASYHYNIIGKDNTSKSYEIPIGAQLYRVLNNDPRIGFRGFEYCLTSENKEYILATYSGGPLELIQLNGDKVDIKAKDPQITGWYSSCSDIIAITKDNNFYIRCGGGDTTTYSSISKVDANTGNIKKIIECVAPAEGETKCTSF</sequence>
<keyword evidence="1" id="KW-0812">Transmembrane</keyword>
<reference evidence="2 3" key="1">
    <citation type="journal article" date="2015" name="Nature">
        <title>rRNA introns, odd ribosomes, and small enigmatic genomes across a large radiation of phyla.</title>
        <authorList>
            <person name="Brown C.T."/>
            <person name="Hug L.A."/>
            <person name="Thomas B.C."/>
            <person name="Sharon I."/>
            <person name="Castelle C.J."/>
            <person name="Singh A."/>
            <person name="Wilkins M.J."/>
            <person name="Williams K.H."/>
            <person name="Banfield J.F."/>
        </authorList>
    </citation>
    <scope>NUCLEOTIDE SEQUENCE [LARGE SCALE GENOMIC DNA]</scope>
</reference>
<evidence type="ECO:0000313" key="2">
    <source>
        <dbReference type="EMBL" id="KKR82481.1"/>
    </source>
</evidence>
<organism evidence="2 3">
    <name type="scientific">Candidatus Daviesbacteria bacterium GW2011_GWA2_40_9</name>
    <dbReference type="NCBI Taxonomy" id="1618424"/>
    <lineage>
        <taxon>Bacteria</taxon>
        <taxon>Candidatus Daviesiibacteriota</taxon>
    </lineage>
</organism>
<comment type="caution">
    <text evidence="2">The sequence shown here is derived from an EMBL/GenBank/DDBJ whole genome shotgun (WGS) entry which is preliminary data.</text>
</comment>
<keyword evidence="1" id="KW-1133">Transmembrane helix</keyword>